<dbReference type="VEuPathDB" id="TriTrypDB:LdCL_040012800"/>
<gene>
    <name evidence="3" type="ORF">CGC21_2795</name>
</gene>
<feature type="compositionally biased region" description="Low complexity" evidence="1">
    <location>
        <begin position="812"/>
        <end position="821"/>
    </location>
</feature>
<feature type="compositionally biased region" description="Low complexity" evidence="1">
    <location>
        <begin position="828"/>
        <end position="839"/>
    </location>
</feature>
<dbReference type="VEuPathDB" id="TriTrypDB:LDHU3_04.0950"/>
<protein>
    <recommendedName>
        <fullName evidence="2">Trafficking protein particle complex subunit 13 N-terminal domain-containing protein</fullName>
    </recommendedName>
</protein>
<dbReference type="VEuPathDB" id="TriTrypDB:LdBPK_040730.1"/>
<feature type="region of interest" description="Disordered" evidence="1">
    <location>
        <begin position="1"/>
        <end position="23"/>
    </location>
</feature>
<dbReference type="VEuPathDB" id="TriTrypDB:LDHU3_04.0940"/>
<evidence type="ECO:0000256" key="1">
    <source>
        <dbReference type="SAM" id="MobiDB-lite"/>
    </source>
</evidence>
<dbReference type="EMBL" id="RHLC01000037">
    <property type="protein sequence ID" value="TPP51491.1"/>
    <property type="molecule type" value="Genomic_DNA"/>
</dbReference>
<evidence type="ECO:0000313" key="4">
    <source>
        <dbReference type="Proteomes" id="UP000318447"/>
    </source>
</evidence>
<sequence length="1274" mass="134462">MQSRAAPGRVTAAAGPSASSAAQQGTAKGAVAASGTAMLTAPLGLQATVLSQPSFFPSLGEDLGDIAEEGDILFPVLGDPWSRVRRGQPPCSRLTSTSTASPQQQRTREAVTMPVNLCFSTSLCVQPVLTLPRKMGALLASEVFRALLCFHNAANYSLTQAHFHVGVAQPSAPLRRALLRCTVETLPPKSHYTLVAAVPLSEASTYALAVAVDYYDPSERQRQLKWSSTFKTEQPIMEVQPRFLRYVRPTWTSAEDQPDGSDNDNESELHSSTSSRAYALYQLSVGLKNMSSVPLCLADSKLVLPSLTHHRGAAVFREVVASGGRVESAKLQNCCSTSSTAAEESRVPAPVLLMPGDTHLLLFTVGILLEELRHATVVHGRGGLMTRRLSPRLASLGYVQWTWCRANGETGTARSAQLRVKELLAEAEVELRVTRVIAESAAHPSKRPPSSSTTTLEDGDFAAADPHYHALHKQTPPAPLLAGSPVTAHFKVVNHSNVHRYDVAVKVRVERLAPQWLYAGPTVRLLGLLESASSLTFSLTLLPWQAGWRSISRDAIELVDARTSQAVLWPPSATVLLQSVSGESDVVLGKAASVSGDKADAHEDATLAATAPAIAAVAMKALPAADADTLCDDPPAIFSGKFASTFEQSHVTAKLRVPMDSHASLTSLAMAFHTAVDEQQRPSNKTSLPSSCAWPDAGGHFSDHAYRGAQHRASSLSLSNEGATDRTATSSAVDGASRPAPATAAAVVGAPSQRRALSPLSCPVHHRSHSSTSSRHDLGSVVEEFLQKATYDADVPPGLLRFLQIQRNHQLQQQQAQQYSQLHPRAHSPSVPTPSVNSVRNGVQRTPPPQSWAVPSRGLDSATSRKAATAPMAANSNDNDALFHDYSSSGTVGRQFCWLTEAAPPESPSSVAEEDEKKGKALTASGGGGSSSSRAHTRPRPTTATATVKQLEEHIFQRCRDSSHAMAAPRGNSQDATERYSLSASALQRRYRTITDFCQGVRGGDGRGDGTTACFNSAASLTRLQRAYQPLSSTAAVSGSHSPASSGFLGSRPCSQPEGVPRVSAAPVYEAAGVQPWGPPQPPHSAPNLLRGITTSASARFTVSGARRPPHVVDDEDWKSRSCAPPAPLLQLSLAAPRASSRLSVSARLFSGAATANTTILSSASITDVSCANLPSSVAATCGMLAPTPPSADWESFGSLGMSSPEPEARAIIAAVSASGRMSSYGEMEPSLTAGVTWIGQISSHAASVTSPTTGTFTSTTNYCCSGASNSMTV</sequence>
<feature type="compositionally biased region" description="Polar residues" evidence="1">
    <location>
        <begin position="93"/>
        <end position="105"/>
    </location>
</feature>
<evidence type="ECO:0000313" key="3">
    <source>
        <dbReference type="EMBL" id="TPP51491.1"/>
    </source>
</evidence>
<feature type="compositionally biased region" description="Low complexity" evidence="1">
    <location>
        <begin position="11"/>
        <end position="23"/>
    </location>
</feature>
<feature type="compositionally biased region" description="Polar residues" evidence="1">
    <location>
        <begin position="712"/>
        <end position="732"/>
    </location>
</feature>
<feature type="region of interest" description="Disordered" evidence="1">
    <location>
        <begin position="712"/>
        <end position="751"/>
    </location>
</feature>
<organism evidence="3 4">
    <name type="scientific">Leishmania donovani</name>
    <dbReference type="NCBI Taxonomy" id="5661"/>
    <lineage>
        <taxon>Eukaryota</taxon>
        <taxon>Discoba</taxon>
        <taxon>Euglenozoa</taxon>
        <taxon>Kinetoplastea</taxon>
        <taxon>Metakinetoplastina</taxon>
        <taxon>Trypanosomatida</taxon>
        <taxon>Trypanosomatidae</taxon>
        <taxon>Leishmaniinae</taxon>
        <taxon>Leishmania</taxon>
    </lineage>
</organism>
<feature type="region of interest" description="Disordered" evidence="1">
    <location>
        <begin position="904"/>
        <end position="946"/>
    </location>
</feature>
<accession>A0A504XRU6</accession>
<feature type="region of interest" description="Disordered" evidence="1">
    <location>
        <begin position="440"/>
        <end position="459"/>
    </location>
</feature>
<dbReference type="VEuPathDB" id="TriTrypDB:LdBPK_040720.1"/>
<dbReference type="AlphaFoldDB" id="A0A504XRU6"/>
<dbReference type="PANTHER" id="PTHR13134:SF3">
    <property type="entry name" value="TRAFFICKING PROTEIN PARTICLE COMPLEX SUBUNIT 13"/>
    <property type="match status" value="1"/>
</dbReference>
<feature type="region of interest" description="Disordered" evidence="1">
    <location>
        <begin position="86"/>
        <end position="107"/>
    </location>
</feature>
<dbReference type="Pfam" id="PF06159">
    <property type="entry name" value="TRAPPC13_N"/>
    <property type="match status" value="1"/>
</dbReference>
<dbReference type="GO" id="GO:1990072">
    <property type="term" value="C:TRAPPIII protein complex"/>
    <property type="evidence" value="ECO:0007669"/>
    <property type="project" value="TreeGrafter"/>
</dbReference>
<dbReference type="InterPro" id="IPR055427">
    <property type="entry name" value="TRAPPC13_N"/>
</dbReference>
<reference evidence="4" key="1">
    <citation type="submission" date="2019-02" db="EMBL/GenBank/DDBJ databases">
        <title>FDA dAtabase for Regulatory Grade micrObial Sequences (FDA-ARGOS): Supporting development and validation of Infectious Disease Dx tests.</title>
        <authorList>
            <person name="Duncan R."/>
            <person name="Fisher C."/>
            <person name="Tallon L."/>
            <person name="Sadzewicz L."/>
            <person name="Sengamalay N."/>
            <person name="Ott S."/>
            <person name="Godinez A."/>
            <person name="Nagaraj S."/>
            <person name="Vavikolanu K."/>
            <person name="Nadendla S."/>
            <person name="Aluvathingal J."/>
            <person name="Sichtig H."/>
        </authorList>
    </citation>
    <scope>NUCLEOTIDE SEQUENCE [LARGE SCALE GENOMIC DNA]</scope>
    <source>
        <strain evidence="4">FDAARGOS_361</strain>
    </source>
</reference>
<name>A0A504XRU6_LEIDO</name>
<dbReference type="VEuPathDB" id="TriTrypDB:LdCL_040012900"/>
<dbReference type="InterPro" id="IPR010378">
    <property type="entry name" value="TRAPPC13"/>
</dbReference>
<comment type="caution">
    <text evidence="3">The sequence shown here is derived from an EMBL/GenBank/DDBJ whole genome shotgun (WGS) entry which is preliminary data.</text>
</comment>
<feature type="compositionally biased region" description="Low complexity" evidence="1">
    <location>
        <begin position="735"/>
        <end position="751"/>
    </location>
</feature>
<evidence type="ECO:0000259" key="2">
    <source>
        <dbReference type="Pfam" id="PF06159"/>
    </source>
</evidence>
<dbReference type="PANTHER" id="PTHR13134">
    <property type="entry name" value="TRAFFICKING PROTEIN PARTICLE COMPLEX SUBUNIT 13"/>
    <property type="match status" value="1"/>
</dbReference>
<feature type="region of interest" description="Disordered" evidence="1">
    <location>
        <begin position="758"/>
        <end position="777"/>
    </location>
</feature>
<proteinExistence type="predicted"/>
<dbReference type="Proteomes" id="UP000318447">
    <property type="component" value="Unassembled WGS sequence"/>
</dbReference>
<feature type="region of interest" description="Disordered" evidence="1">
    <location>
        <begin position="812"/>
        <end position="879"/>
    </location>
</feature>
<feature type="domain" description="Trafficking protein particle complex subunit 13 N-terminal" evidence="2">
    <location>
        <begin position="110"/>
        <end position="224"/>
    </location>
</feature>